<evidence type="ECO:0000313" key="2">
    <source>
        <dbReference type="EMBL" id="KAG1354329.1"/>
    </source>
</evidence>
<comment type="caution">
    <text evidence="2">The sequence shown here is derived from an EMBL/GenBank/DDBJ whole genome shotgun (WGS) entry which is preliminary data.</text>
</comment>
<organism evidence="2 3">
    <name type="scientific">Cocos nucifera</name>
    <name type="common">Coconut palm</name>
    <dbReference type="NCBI Taxonomy" id="13894"/>
    <lineage>
        <taxon>Eukaryota</taxon>
        <taxon>Viridiplantae</taxon>
        <taxon>Streptophyta</taxon>
        <taxon>Embryophyta</taxon>
        <taxon>Tracheophyta</taxon>
        <taxon>Spermatophyta</taxon>
        <taxon>Magnoliopsida</taxon>
        <taxon>Liliopsida</taxon>
        <taxon>Arecaceae</taxon>
        <taxon>Arecoideae</taxon>
        <taxon>Cocoseae</taxon>
        <taxon>Attaleinae</taxon>
        <taxon>Cocos</taxon>
    </lineage>
</organism>
<feature type="transmembrane region" description="Helical" evidence="1">
    <location>
        <begin position="7"/>
        <end position="25"/>
    </location>
</feature>
<dbReference type="AlphaFoldDB" id="A0A8K0IF72"/>
<evidence type="ECO:0000256" key="1">
    <source>
        <dbReference type="SAM" id="Phobius"/>
    </source>
</evidence>
<keyword evidence="1" id="KW-0812">Transmembrane</keyword>
<keyword evidence="3" id="KW-1185">Reference proteome</keyword>
<reference evidence="2" key="2">
    <citation type="submission" date="2019-07" db="EMBL/GenBank/DDBJ databases">
        <authorList>
            <person name="Yang Y."/>
            <person name="Bocs S."/>
            <person name="Baudouin L."/>
        </authorList>
    </citation>
    <scope>NUCLEOTIDE SEQUENCE</scope>
    <source>
        <tissue evidence="2">Spear leaf of Hainan Tall coconut</tissue>
    </source>
</reference>
<accession>A0A8K0IF72</accession>
<reference evidence="2" key="1">
    <citation type="journal article" date="2017" name="Gigascience">
        <title>The genome draft of coconut (Cocos nucifera).</title>
        <authorList>
            <person name="Xiao Y."/>
            <person name="Xu P."/>
            <person name="Fan H."/>
            <person name="Baudouin L."/>
            <person name="Xia W."/>
            <person name="Bocs S."/>
            <person name="Xu J."/>
            <person name="Li Q."/>
            <person name="Guo A."/>
            <person name="Zhou L."/>
            <person name="Li J."/>
            <person name="Wu Y."/>
            <person name="Ma Z."/>
            <person name="Armero A."/>
            <person name="Issali A.E."/>
            <person name="Liu N."/>
            <person name="Peng M."/>
            <person name="Yang Y."/>
        </authorList>
    </citation>
    <scope>NUCLEOTIDE SEQUENCE</scope>
    <source>
        <tissue evidence="2">Spear leaf of Hainan Tall coconut</tissue>
    </source>
</reference>
<dbReference type="PANTHER" id="PTHR31513">
    <property type="entry name" value="EPHRIN TYPE-B RECEPTOR"/>
    <property type="match status" value="1"/>
</dbReference>
<protein>
    <submittedName>
        <fullName evidence="2">Uncharacterized protein</fullName>
    </submittedName>
</protein>
<dbReference type="Proteomes" id="UP000797356">
    <property type="component" value="Chromosome 7"/>
</dbReference>
<feature type="transmembrane region" description="Helical" evidence="1">
    <location>
        <begin position="204"/>
        <end position="221"/>
    </location>
</feature>
<name>A0A8K0IF72_COCNU</name>
<evidence type="ECO:0000313" key="3">
    <source>
        <dbReference type="Proteomes" id="UP000797356"/>
    </source>
</evidence>
<feature type="transmembrane region" description="Helical" evidence="1">
    <location>
        <begin position="118"/>
        <end position="147"/>
    </location>
</feature>
<keyword evidence="1" id="KW-1133">Transmembrane helix</keyword>
<keyword evidence="1" id="KW-0472">Membrane</keyword>
<gene>
    <name evidence="2" type="ORF">COCNU_07G004410</name>
</gene>
<dbReference type="EMBL" id="CM017878">
    <property type="protein sequence ID" value="KAG1354329.1"/>
    <property type="molecule type" value="Genomic_DNA"/>
</dbReference>
<proteinExistence type="predicted"/>
<sequence length="983" mass="103958">MASIRCYWAWVAAVLAFRLLLVYFLKSLNLGSAPKSPPLSPAFAAFSMTNEICSGSNSPSAVAEGYWLKQSPKMSPYAGLLMHPKDPVNICGVFTVIVFWELQYFLTKLALKVKGNLLIFIAGSMYHGSPLLLSILGPSTIITYKIWLEKKHFDALKISHKTYQEGLLMHPKDPVNICGVFTVIVFWELQYFLTKLALKVKGNLLIFIAGHLFIFLLFLSLDHRGVKGLTPQIFSPEFLLLNEKYHRNLVYDDGKSSCLSSIENSGSCEDLKGVGSLDGMCLLNSSLHLDDDLCIFGKGNVEISPHVSIICPVKGCSVTVNVSGNIKVGAYAGVFSGSISFDAANITLDNHSTINTTSLGGLPPAQTSGTPIGHDGAGGGHGGRGASCIKSNKTNWGGDVYAWSSLSEPWSYGSKGGSASAEKQNGGDGGGRIMLKVKDSLQVDGYVSAEGGNGGYEGGGGSGGSIMVHALKLKGNGTISAAGGSGWGGGGGGRVSLECYKIQDVKITAHGGESIGCPENAGAAGTVYDRTLESLRVSNDNFTTNTETPLLDFPTTTLWSNVYVECNAKALVPLLWTRVQVYGAFRMYVKMLLMWDSKIQIDGGGNNDVSTSMLEVRNLVILRHNSVISSNADLGVYGQGLLKLSGQGDGIKAQRLFLSLFYNIEVGPGSILQAPLDDEIGSSLAAQSRCESQTCPKELIMPPDDCHVNNSLSYTLQICRVEDLTVSGLVWGSIIDIHRARTVTIEEDGIISASALGCKEGIGKGKFLKYGAGGGAGHGGKGGSGFYNGMLVEGGQEYGDADLPCELGSGSGGSSESVDNVAGGGMIVMGSMKWPLSRLEIYGSLRADGQSHPESTVNHDGTVMGGLGGGSGGTILLFLQMLTLEKNSSLSVAGGNGGPVGGGGGGGGRLHFDWSNIATGDEYIQIASVNGTIILRYANSGFMVIERNDIDYIHHVIFPNKLSLRYNDMLVSIVSITSFKVFI</sequence>
<dbReference type="PANTHER" id="PTHR31513:SF2">
    <property type="entry name" value="MRAZ"/>
    <property type="match status" value="1"/>
</dbReference>
<dbReference type="OrthoDB" id="122018at2759"/>